<reference evidence="4 5" key="1">
    <citation type="journal article" date="2013" name="Curr. Biol.">
        <title>The Genome of the Foraminiferan Reticulomyxa filosa.</title>
        <authorList>
            <person name="Glockner G."/>
            <person name="Hulsmann N."/>
            <person name="Schleicher M."/>
            <person name="Noegel A.A."/>
            <person name="Eichinger L."/>
            <person name="Gallinger C."/>
            <person name="Pawlowski J."/>
            <person name="Sierra R."/>
            <person name="Euteneuer U."/>
            <person name="Pillet L."/>
            <person name="Moustafa A."/>
            <person name="Platzer M."/>
            <person name="Groth M."/>
            <person name="Szafranski K."/>
            <person name="Schliwa M."/>
        </authorList>
    </citation>
    <scope>NUCLEOTIDE SEQUENCE [LARGE SCALE GENOMIC DNA]</scope>
</reference>
<dbReference type="SUPFAM" id="SSF56112">
    <property type="entry name" value="Protein kinase-like (PK-like)"/>
    <property type="match status" value="1"/>
</dbReference>
<feature type="non-terminal residue" evidence="4">
    <location>
        <position position="209"/>
    </location>
</feature>
<feature type="region of interest" description="Disordered" evidence="2">
    <location>
        <begin position="1"/>
        <end position="74"/>
    </location>
</feature>
<dbReference type="PANTHER" id="PTHR11909">
    <property type="entry name" value="CASEIN KINASE-RELATED"/>
    <property type="match status" value="1"/>
</dbReference>
<keyword evidence="5" id="KW-1185">Reference proteome</keyword>
<feature type="compositionally biased region" description="Basic and acidic residues" evidence="2">
    <location>
        <begin position="42"/>
        <end position="53"/>
    </location>
</feature>
<dbReference type="InterPro" id="IPR011009">
    <property type="entry name" value="Kinase-like_dom_sf"/>
</dbReference>
<dbReference type="GO" id="GO:0005524">
    <property type="term" value="F:ATP binding"/>
    <property type="evidence" value="ECO:0007669"/>
    <property type="project" value="InterPro"/>
</dbReference>
<dbReference type="EMBL" id="ASPP01019507">
    <property type="protein sequence ID" value="ETO15061.1"/>
    <property type="molecule type" value="Genomic_DNA"/>
</dbReference>
<gene>
    <name evidence="4" type="ORF">RFI_22307</name>
</gene>
<feature type="domain" description="Protein kinase" evidence="3">
    <location>
        <begin position="1"/>
        <end position="209"/>
    </location>
</feature>
<dbReference type="GO" id="GO:0004672">
    <property type="term" value="F:protein kinase activity"/>
    <property type="evidence" value="ECO:0007669"/>
    <property type="project" value="InterPro"/>
</dbReference>
<feature type="compositionally biased region" description="Basic and acidic residues" evidence="2">
    <location>
        <begin position="63"/>
        <end position="74"/>
    </location>
</feature>
<name>X6MN17_RETFI</name>
<protein>
    <recommendedName>
        <fullName evidence="1">Casein kinase I</fullName>
    </recommendedName>
</protein>
<comment type="caution">
    <text evidence="4">The sequence shown here is derived from an EMBL/GenBank/DDBJ whole genome shotgun (WGS) entry which is preliminary data.</text>
</comment>
<evidence type="ECO:0000313" key="4">
    <source>
        <dbReference type="EMBL" id="ETO15061.1"/>
    </source>
</evidence>
<dbReference type="InterPro" id="IPR000719">
    <property type="entry name" value="Prot_kinase_dom"/>
</dbReference>
<dbReference type="InterPro" id="IPR050235">
    <property type="entry name" value="CK1_Ser-Thr_kinase"/>
</dbReference>
<dbReference type="AlphaFoldDB" id="X6MN17"/>
<evidence type="ECO:0000259" key="3">
    <source>
        <dbReference type="PROSITE" id="PS50011"/>
    </source>
</evidence>
<feature type="compositionally biased region" description="Polar residues" evidence="2">
    <location>
        <begin position="22"/>
        <end position="32"/>
    </location>
</feature>
<evidence type="ECO:0000256" key="2">
    <source>
        <dbReference type="SAM" id="MobiDB-lite"/>
    </source>
</evidence>
<organism evidence="4 5">
    <name type="scientific">Reticulomyxa filosa</name>
    <dbReference type="NCBI Taxonomy" id="46433"/>
    <lineage>
        <taxon>Eukaryota</taxon>
        <taxon>Sar</taxon>
        <taxon>Rhizaria</taxon>
        <taxon>Retaria</taxon>
        <taxon>Foraminifera</taxon>
        <taxon>Monothalamids</taxon>
        <taxon>Reticulomyxidae</taxon>
        <taxon>Reticulomyxa</taxon>
    </lineage>
</organism>
<accession>X6MN17</accession>
<evidence type="ECO:0000256" key="1">
    <source>
        <dbReference type="ARBA" id="ARBA00023860"/>
    </source>
</evidence>
<evidence type="ECO:0000313" key="5">
    <source>
        <dbReference type="Proteomes" id="UP000023152"/>
    </source>
</evidence>
<dbReference type="OrthoDB" id="5979581at2759"/>
<proteinExistence type="predicted"/>
<sequence length="209" mass="23500">MLEPLGKKMSKKTKKEKHPERTTNVSEHQSSVYYALKAETLGNEKEKSNENTKKKMSLSTKAMSEETEKEVRMNEGRSKLRMEYEEGGGEEENGGGGGGGGGCSFKKEYDIMEELKNCPYTCGVIKMGQLPDDICLTKAGTKASGQYIIMELCERLNLSDIRKNTRCGYFGPITGARIGIEIIRAIQSLHENGYIHRDIKPVYIYVYVY</sequence>
<dbReference type="Proteomes" id="UP000023152">
    <property type="component" value="Unassembled WGS sequence"/>
</dbReference>
<dbReference type="Gene3D" id="1.10.510.10">
    <property type="entry name" value="Transferase(Phosphotransferase) domain 1"/>
    <property type="match status" value="1"/>
</dbReference>
<dbReference type="PROSITE" id="PS50011">
    <property type="entry name" value="PROTEIN_KINASE_DOM"/>
    <property type="match status" value="1"/>
</dbReference>